<dbReference type="RefSeq" id="WP_214393269.1">
    <property type="nucleotide sequence ID" value="NZ_JAFLWW010000011.1"/>
</dbReference>
<dbReference type="PANTHER" id="PTHR45138:SF9">
    <property type="entry name" value="DIGUANYLATE CYCLASE DGCM-RELATED"/>
    <property type="match status" value="1"/>
</dbReference>
<dbReference type="CDD" id="cd01949">
    <property type="entry name" value="GGDEF"/>
    <property type="match status" value="1"/>
</dbReference>
<dbReference type="GO" id="GO:0052621">
    <property type="term" value="F:diguanylate cyclase activity"/>
    <property type="evidence" value="ECO:0007669"/>
    <property type="project" value="UniProtKB-EC"/>
</dbReference>
<dbReference type="PANTHER" id="PTHR45138">
    <property type="entry name" value="REGULATORY COMPONENTS OF SENSORY TRANSDUCTION SYSTEM"/>
    <property type="match status" value="1"/>
</dbReference>
<dbReference type="AlphaFoldDB" id="A0A9X1AGV3"/>
<name>A0A9X1AGV3_9HYPH</name>
<feature type="transmembrane region" description="Helical" evidence="3">
    <location>
        <begin position="7"/>
        <end position="27"/>
    </location>
</feature>
<evidence type="ECO:0000256" key="1">
    <source>
        <dbReference type="ARBA" id="ARBA00012528"/>
    </source>
</evidence>
<dbReference type="InterPro" id="IPR029787">
    <property type="entry name" value="Nucleotide_cyclase"/>
</dbReference>
<organism evidence="5 6">
    <name type="scientific">Aminobacter anthyllidis</name>
    <dbReference type="NCBI Taxonomy" id="1035067"/>
    <lineage>
        <taxon>Bacteria</taxon>
        <taxon>Pseudomonadati</taxon>
        <taxon>Pseudomonadota</taxon>
        <taxon>Alphaproteobacteria</taxon>
        <taxon>Hyphomicrobiales</taxon>
        <taxon>Phyllobacteriaceae</taxon>
        <taxon>Aminobacter</taxon>
    </lineage>
</organism>
<dbReference type="GO" id="GO:0005886">
    <property type="term" value="C:plasma membrane"/>
    <property type="evidence" value="ECO:0007669"/>
    <property type="project" value="TreeGrafter"/>
</dbReference>
<keyword evidence="6" id="KW-1185">Reference proteome</keyword>
<feature type="domain" description="GGDEF" evidence="4">
    <location>
        <begin position="118"/>
        <end position="251"/>
    </location>
</feature>
<dbReference type="SMART" id="SM00267">
    <property type="entry name" value="GGDEF"/>
    <property type="match status" value="1"/>
</dbReference>
<dbReference type="Gene3D" id="3.30.70.270">
    <property type="match status" value="1"/>
</dbReference>
<proteinExistence type="predicted"/>
<reference evidence="5" key="2">
    <citation type="submission" date="2021-03" db="EMBL/GenBank/DDBJ databases">
        <authorList>
            <person name="Artuso I."/>
            <person name="Turrini P."/>
            <person name="Pirolo M."/>
            <person name="Lugli G.A."/>
            <person name="Ventura M."/>
            <person name="Visca P."/>
        </authorList>
    </citation>
    <scope>NUCLEOTIDE SEQUENCE</scope>
    <source>
        <strain evidence="5">LMG 26462</strain>
    </source>
</reference>
<reference evidence="5" key="1">
    <citation type="journal article" date="2021" name="Microorganisms">
        <title>Phylogenomic Reconstruction and Metabolic Potential of the Genus Aminobacter.</title>
        <authorList>
            <person name="Artuso I."/>
            <person name="Turrini P."/>
            <person name="Pirolo M."/>
            <person name="Lugli G.A."/>
            <person name="Ventura M."/>
            <person name="Visca P."/>
        </authorList>
    </citation>
    <scope>NUCLEOTIDE SEQUENCE</scope>
    <source>
        <strain evidence="5">LMG 26462</strain>
    </source>
</reference>
<evidence type="ECO:0000256" key="3">
    <source>
        <dbReference type="SAM" id="Phobius"/>
    </source>
</evidence>
<evidence type="ECO:0000256" key="2">
    <source>
        <dbReference type="ARBA" id="ARBA00034247"/>
    </source>
</evidence>
<dbReference type="EMBL" id="JAFLWW010000011">
    <property type="protein sequence ID" value="MBT1159427.1"/>
    <property type="molecule type" value="Genomic_DNA"/>
</dbReference>
<dbReference type="GO" id="GO:0043709">
    <property type="term" value="P:cell adhesion involved in single-species biofilm formation"/>
    <property type="evidence" value="ECO:0007669"/>
    <property type="project" value="TreeGrafter"/>
</dbReference>
<dbReference type="InterPro" id="IPR050469">
    <property type="entry name" value="Diguanylate_Cyclase"/>
</dbReference>
<dbReference type="Pfam" id="PF00990">
    <property type="entry name" value="GGDEF"/>
    <property type="match status" value="1"/>
</dbReference>
<comment type="catalytic activity">
    <reaction evidence="2">
        <text>2 GTP = 3',3'-c-di-GMP + 2 diphosphate</text>
        <dbReference type="Rhea" id="RHEA:24898"/>
        <dbReference type="ChEBI" id="CHEBI:33019"/>
        <dbReference type="ChEBI" id="CHEBI:37565"/>
        <dbReference type="ChEBI" id="CHEBI:58805"/>
        <dbReference type="EC" id="2.7.7.65"/>
    </reaction>
</comment>
<dbReference type="EC" id="2.7.7.65" evidence="1"/>
<sequence length="253" mass="27807">MTRRKIILAKAVVVTAIAVVATFALSFSARLALGMPIDWLSWVECTLIPIFIAMPVASYIFLQSEKYKEASKALAKSLAELSEIHEKLNYSTSHDPATGLLNREAFIGHLARVRREEECDTLLLVDADDFTKINDQHGHAKGDEALVRIAKALLYSTRPNDVVGRTGGTEFGVILSDVDQNGAMLRAEKIRRQVETIPWLKSGRGSIRATVSVGGAEIRGSADVAESLRQASRCLYEAKQQGRNRVSFSYKSA</sequence>
<dbReference type="SUPFAM" id="SSF55073">
    <property type="entry name" value="Nucleotide cyclase"/>
    <property type="match status" value="1"/>
</dbReference>
<accession>A0A9X1AGV3</accession>
<dbReference type="InterPro" id="IPR043128">
    <property type="entry name" value="Rev_trsase/Diguanyl_cyclase"/>
</dbReference>
<dbReference type="Proteomes" id="UP001138921">
    <property type="component" value="Unassembled WGS sequence"/>
</dbReference>
<dbReference type="PROSITE" id="PS50887">
    <property type="entry name" value="GGDEF"/>
    <property type="match status" value="1"/>
</dbReference>
<dbReference type="NCBIfam" id="TIGR00254">
    <property type="entry name" value="GGDEF"/>
    <property type="match status" value="1"/>
</dbReference>
<dbReference type="GO" id="GO:1902201">
    <property type="term" value="P:negative regulation of bacterial-type flagellum-dependent cell motility"/>
    <property type="evidence" value="ECO:0007669"/>
    <property type="project" value="TreeGrafter"/>
</dbReference>
<comment type="caution">
    <text evidence="5">The sequence shown here is derived from an EMBL/GenBank/DDBJ whole genome shotgun (WGS) entry which is preliminary data.</text>
</comment>
<keyword evidence="3" id="KW-0472">Membrane</keyword>
<evidence type="ECO:0000259" key="4">
    <source>
        <dbReference type="PROSITE" id="PS50887"/>
    </source>
</evidence>
<gene>
    <name evidence="5" type="ORF">J1C56_28050</name>
</gene>
<evidence type="ECO:0000313" key="5">
    <source>
        <dbReference type="EMBL" id="MBT1159427.1"/>
    </source>
</evidence>
<feature type="transmembrane region" description="Helical" evidence="3">
    <location>
        <begin position="39"/>
        <end position="62"/>
    </location>
</feature>
<keyword evidence="3" id="KW-1133">Transmembrane helix</keyword>
<dbReference type="InterPro" id="IPR000160">
    <property type="entry name" value="GGDEF_dom"/>
</dbReference>
<keyword evidence="3" id="KW-0812">Transmembrane</keyword>
<evidence type="ECO:0000313" key="6">
    <source>
        <dbReference type="Proteomes" id="UP001138921"/>
    </source>
</evidence>
<protein>
    <recommendedName>
        <fullName evidence="1">diguanylate cyclase</fullName>
        <ecNumber evidence="1">2.7.7.65</ecNumber>
    </recommendedName>
</protein>